<dbReference type="EMBL" id="LNTY01000050">
    <property type="protein sequence ID" value="KXF80618.1"/>
    <property type="molecule type" value="Genomic_DNA"/>
</dbReference>
<accession>A0A135I592</accession>
<dbReference type="Proteomes" id="UP000070529">
    <property type="component" value="Unassembled WGS sequence"/>
</dbReference>
<proteinExistence type="predicted"/>
<gene>
    <name evidence="1" type="ORF">ATN88_08140</name>
</gene>
<keyword evidence="2" id="KW-1185">Reference proteome</keyword>
<evidence type="ECO:0000313" key="2">
    <source>
        <dbReference type="Proteomes" id="UP000070529"/>
    </source>
</evidence>
<evidence type="ECO:0000313" key="1">
    <source>
        <dbReference type="EMBL" id="KXF80618.1"/>
    </source>
</evidence>
<organism evidence="1 2">
    <name type="scientific">Enterovibrio coralii</name>
    <dbReference type="NCBI Taxonomy" id="294935"/>
    <lineage>
        <taxon>Bacteria</taxon>
        <taxon>Pseudomonadati</taxon>
        <taxon>Pseudomonadota</taxon>
        <taxon>Gammaproteobacteria</taxon>
        <taxon>Vibrionales</taxon>
        <taxon>Vibrionaceae</taxon>
        <taxon>Enterovibrio</taxon>
    </lineage>
</organism>
<comment type="caution">
    <text evidence="1">The sequence shown here is derived from an EMBL/GenBank/DDBJ whole genome shotgun (WGS) entry which is preliminary data.</text>
</comment>
<dbReference type="AlphaFoldDB" id="A0A135I592"/>
<name>A0A135I592_9GAMM</name>
<protein>
    <submittedName>
        <fullName evidence="1">Uncharacterized protein</fullName>
    </submittedName>
</protein>
<reference evidence="1 2" key="1">
    <citation type="submission" date="2015-11" db="EMBL/GenBank/DDBJ databases">
        <title>Genomic Taxonomy of the Vibrionaceae.</title>
        <authorList>
            <person name="Gomez-Gil B."/>
            <person name="Enciso-Ibarra J."/>
        </authorList>
    </citation>
    <scope>NUCLEOTIDE SEQUENCE [LARGE SCALE GENOMIC DNA]</scope>
    <source>
        <strain evidence="1 2">CAIM 912</strain>
    </source>
</reference>
<sequence>MRTIVIVLRDLLSIMTLMQSITLPAFFTNVHKGIQEVARLIDERNIDKLVNVINEMITNNLTSNGFVDFSFCCGEEYTPSIANEATRILKQQYEKLSWNISISLTNKNKCIQIVIQ</sequence>